<name>A0A8J4DYT4_9ACTN</name>
<dbReference type="GO" id="GO:0017057">
    <property type="term" value="F:6-phosphogluconolactonase activity"/>
    <property type="evidence" value="ECO:0007669"/>
    <property type="project" value="TreeGrafter"/>
</dbReference>
<comment type="similarity">
    <text evidence="1">Belongs to the cycloisomerase 2 family.</text>
</comment>
<comment type="caution">
    <text evidence="2">The sequence shown here is derived from an EMBL/GenBank/DDBJ whole genome shotgun (WGS) entry which is preliminary data.</text>
</comment>
<organism evidence="2 3">
    <name type="scientific">Virgisporangium aurantiacum</name>
    <dbReference type="NCBI Taxonomy" id="175570"/>
    <lineage>
        <taxon>Bacteria</taxon>
        <taxon>Bacillati</taxon>
        <taxon>Actinomycetota</taxon>
        <taxon>Actinomycetes</taxon>
        <taxon>Micromonosporales</taxon>
        <taxon>Micromonosporaceae</taxon>
        <taxon>Virgisporangium</taxon>
    </lineage>
</organism>
<dbReference type="AlphaFoldDB" id="A0A8J4DYT4"/>
<dbReference type="Pfam" id="PF10282">
    <property type="entry name" value="Lactonase"/>
    <property type="match status" value="1"/>
</dbReference>
<dbReference type="Gene3D" id="2.130.10.10">
    <property type="entry name" value="YVTN repeat-like/Quinoprotein amine dehydrogenase"/>
    <property type="match status" value="1"/>
</dbReference>
<proteinExistence type="inferred from homology"/>
<evidence type="ECO:0000256" key="1">
    <source>
        <dbReference type="ARBA" id="ARBA00005564"/>
    </source>
</evidence>
<dbReference type="EMBL" id="BOPG01000016">
    <property type="protein sequence ID" value="GIJ55269.1"/>
    <property type="molecule type" value="Genomic_DNA"/>
</dbReference>
<dbReference type="PANTHER" id="PTHR30344">
    <property type="entry name" value="6-PHOSPHOGLUCONOLACTONASE-RELATED"/>
    <property type="match status" value="1"/>
</dbReference>
<protein>
    <recommendedName>
        <fullName evidence="4">6-phosphogluconolactonase</fullName>
    </recommendedName>
</protein>
<keyword evidence="3" id="KW-1185">Reference proteome</keyword>
<dbReference type="InterPro" id="IPR015943">
    <property type="entry name" value="WD40/YVTN_repeat-like_dom_sf"/>
</dbReference>
<reference evidence="2" key="1">
    <citation type="submission" date="2021-01" db="EMBL/GenBank/DDBJ databases">
        <title>Whole genome shotgun sequence of Virgisporangium aurantiacum NBRC 16421.</title>
        <authorList>
            <person name="Komaki H."/>
            <person name="Tamura T."/>
        </authorList>
    </citation>
    <scope>NUCLEOTIDE SEQUENCE</scope>
    <source>
        <strain evidence="2">NBRC 16421</strain>
    </source>
</reference>
<evidence type="ECO:0000313" key="2">
    <source>
        <dbReference type="EMBL" id="GIJ55269.1"/>
    </source>
</evidence>
<sequence length="310" mass="32637">MIYLGGYSSPLYVADETDEGLAVGSTVDCPADPTYLAVSPDGRFLVACHELDEGLLSVFALNGPALLGTVPSGGAGPCHVSVHDAFVLTAHWGSGHLTVHPLASDGSLGAPTHVLDTGKPSAHWIHADPGGRWILAVHLGLGTVTTYALVDGRLVEHHVATQPHGAGPRHLAFHPYDERVYVVNELHSTLTAGTFVDGVVTLGETVSTLPPGVSSTNHPSAIRVSPDGRFVLVANRFHDSVAVFDTDLRLLGTYPCGEFPRDMVFSVDGRRVYVANERAGEVVAFRFDDGVLTPFGTPLAMPGPSCVVPV</sequence>
<evidence type="ECO:0000313" key="3">
    <source>
        <dbReference type="Proteomes" id="UP000612585"/>
    </source>
</evidence>
<dbReference type="InterPro" id="IPR050282">
    <property type="entry name" value="Cycloisomerase_2"/>
</dbReference>
<dbReference type="RefSeq" id="WP_203991850.1">
    <property type="nucleotide sequence ID" value="NZ_BOPG01000016.1"/>
</dbReference>
<accession>A0A8J4DYT4</accession>
<dbReference type="InterPro" id="IPR011048">
    <property type="entry name" value="Haem_d1_sf"/>
</dbReference>
<gene>
    <name evidence="2" type="ORF">Vau01_027850</name>
</gene>
<dbReference type="GO" id="GO:0005829">
    <property type="term" value="C:cytosol"/>
    <property type="evidence" value="ECO:0007669"/>
    <property type="project" value="TreeGrafter"/>
</dbReference>
<evidence type="ECO:0008006" key="4">
    <source>
        <dbReference type="Google" id="ProtNLM"/>
    </source>
</evidence>
<dbReference type="InterPro" id="IPR019405">
    <property type="entry name" value="Lactonase_7-beta_prop"/>
</dbReference>
<dbReference type="SUPFAM" id="SSF51004">
    <property type="entry name" value="C-terminal (heme d1) domain of cytochrome cd1-nitrite reductase"/>
    <property type="match status" value="1"/>
</dbReference>
<dbReference type="PANTHER" id="PTHR30344:SF1">
    <property type="entry name" value="6-PHOSPHOGLUCONOLACTONASE"/>
    <property type="match status" value="1"/>
</dbReference>
<dbReference type="Proteomes" id="UP000612585">
    <property type="component" value="Unassembled WGS sequence"/>
</dbReference>